<dbReference type="EMBL" id="JBBYHU010000019">
    <property type="protein sequence ID" value="MEL1241409.1"/>
    <property type="molecule type" value="Genomic_DNA"/>
</dbReference>
<evidence type="ECO:0000313" key="3">
    <source>
        <dbReference type="EMBL" id="MEL1241409.1"/>
    </source>
</evidence>
<dbReference type="RefSeq" id="WP_341700625.1">
    <property type="nucleotide sequence ID" value="NZ_JBBYHU010000019.1"/>
</dbReference>
<dbReference type="PROSITE" id="PS51733">
    <property type="entry name" value="BPL_LPL_CATALYTIC"/>
    <property type="match status" value="1"/>
</dbReference>
<gene>
    <name evidence="3" type="ORF">AAEO59_10155</name>
</gene>
<dbReference type="PANTHER" id="PTHR12835">
    <property type="entry name" value="BIOTIN PROTEIN LIGASE"/>
    <property type="match status" value="1"/>
</dbReference>
<dbReference type="CDD" id="cd16442">
    <property type="entry name" value="BPL"/>
    <property type="match status" value="1"/>
</dbReference>
<name>A0ABU9HMW2_9FLAO</name>
<dbReference type="Gene3D" id="3.30.930.10">
    <property type="entry name" value="Bira Bifunctional Protein, Domain 2"/>
    <property type="match status" value="1"/>
</dbReference>
<keyword evidence="1 3" id="KW-0436">Ligase</keyword>
<dbReference type="Pfam" id="PF03099">
    <property type="entry name" value="BPL_LplA_LipB"/>
    <property type="match status" value="1"/>
</dbReference>
<evidence type="ECO:0000256" key="1">
    <source>
        <dbReference type="ARBA" id="ARBA00022598"/>
    </source>
</evidence>
<dbReference type="InterPro" id="IPR045864">
    <property type="entry name" value="aa-tRNA-synth_II/BPL/LPL"/>
</dbReference>
<organism evidence="3 4">
    <name type="scientific">Flavobacterium flavipallidum</name>
    <dbReference type="NCBI Taxonomy" id="3139140"/>
    <lineage>
        <taxon>Bacteria</taxon>
        <taxon>Pseudomonadati</taxon>
        <taxon>Bacteroidota</taxon>
        <taxon>Flavobacteriia</taxon>
        <taxon>Flavobacteriales</taxon>
        <taxon>Flavobacteriaceae</taxon>
        <taxon>Flavobacterium</taxon>
    </lineage>
</organism>
<evidence type="ECO:0000313" key="4">
    <source>
        <dbReference type="Proteomes" id="UP001398556"/>
    </source>
</evidence>
<dbReference type="InterPro" id="IPR004408">
    <property type="entry name" value="Biotin_CoA_COase_ligase"/>
</dbReference>
<accession>A0ABU9HMW2</accession>
<dbReference type="EC" id="6.3.4.15" evidence="3"/>
<proteinExistence type="predicted"/>
<comment type="caution">
    <text evidence="3">The sequence shown here is derived from an EMBL/GenBank/DDBJ whole genome shotgun (WGS) entry which is preliminary data.</text>
</comment>
<reference evidence="3 4" key="1">
    <citation type="submission" date="2024-04" db="EMBL/GenBank/DDBJ databases">
        <title>Flavobacterium sp. DGU99 16S ribosomal RNA gene Genome sequencing and assembly.</title>
        <authorList>
            <person name="Park S."/>
        </authorList>
    </citation>
    <scope>NUCLEOTIDE SEQUENCE [LARGE SCALE GENOMIC DNA]</scope>
    <source>
        <strain evidence="3 4">DGU99</strain>
    </source>
</reference>
<dbReference type="Proteomes" id="UP001398556">
    <property type="component" value="Unassembled WGS sequence"/>
</dbReference>
<keyword evidence="4" id="KW-1185">Reference proteome</keyword>
<dbReference type="SUPFAM" id="SSF55681">
    <property type="entry name" value="Class II aaRS and biotin synthetases"/>
    <property type="match status" value="1"/>
</dbReference>
<dbReference type="NCBIfam" id="TIGR00121">
    <property type="entry name" value="birA_ligase"/>
    <property type="match status" value="1"/>
</dbReference>
<dbReference type="InterPro" id="IPR004143">
    <property type="entry name" value="BPL_LPL_catalytic"/>
</dbReference>
<sequence>MKVIKLDAIDSTNDFLKGLSATEELENYTVVTAENQTKGRGQMGAVWESEKSKNLIMSVFVKDLAIKLDDIYQLNVATALAVVQVLKTYDIEDLSIKWPNDIMSDKFKLAGILIENSFKSNGTISSVIGIGLNVNQTNFEYLPKASSMAVIANSLFDKEALVYQITERLEHNYKLLVLNSQILWDEYLKLLFKKNVPMPFVVGEDKPFMGIIRGVTQRGKLMVLLEDDILAEYDLKEIKMLY</sequence>
<protein>
    <submittedName>
        <fullName evidence="3">Biotin--[acetyl-CoA-carboxylase] ligase</fullName>
        <ecNumber evidence="3">6.3.4.15</ecNumber>
    </submittedName>
</protein>
<feature type="domain" description="BPL/LPL catalytic" evidence="2">
    <location>
        <begin position="1"/>
        <end position="177"/>
    </location>
</feature>
<dbReference type="GO" id="GO:0004077">
    <property type="term" value="F:biotin--[biotin carboxyl-carrier protein] ligase activity"/>
    <property type="evidence" value="ECO:0007669"/>
    <property type="project" value="UniProtKB-EC"/>
</dbReference>
<evidence type="ECO:0000259" key="2">
    <source>
        <dbReference type="PROSITE" id="PS51733"/>
    </source>
</evidence>
<dbReference type="PANTHER" id="PTHR12835:SF5">
    <property type="entry name" value="BIOTIN--PROTEIN LIGASE"/>
    <property type="match status" value="1"/>
</dbReference>